<dbReference type="KEGG" id="hni:W911_06310"/>
<dbReference type="GO" id="GO:0019867">
    <property type="term" value="C:outer membrane"/>
    <property type="evidence" value="ECO:0007669"/>
    <property type="project" value="InterPro"/>
</dbReference>
<dbReference type="InterPro" id="IPR000184">
    <property type="entry name" value="Bac_surfAg_D15"/>
</dbReference>
<keyword evidence="2" id="KW-0812">Transmembrane</keyword>
<sequence>MLDALKAAALTRGALALCLLLVLLGTPSAQAVEVFGVRLFGAEPVVDGVAYSVAIDVENDDTGLTAAISETSLLIEQQKTGAPDRASLVARARADRDRLSAALQSEGRFAAIVSIEIDGTALDDVLAALTEDTNEAAPAAVRIAVEPGPAFLFGLMSFTQTIPTPVAPPMNPEVYGLIMGEPARPPVIAAAIDKLVEEWRSAGYPFAQVAHRDITADHATAEVRVDVEIAPGDPAVYGWVNVVGSHELSSAKVADYSAIEPGRPFNPADLTKSRERLRKLESIESVRIIEGDAVGPDGAIPITFDVSERKPRYFGGTAALSTLDGTEFTAYWGHRNLFGEGERLRIDASVARIGTDGWDGLEYRTGAVYAKPGILDIDTDLFAEFRLEREAPDAYESYAGFVKLGLSHRFNPDLEGSIAVSGRQSRIEDAFGTRSFSVLSLPADLVYDTRDNRMDPTGGFHALASVTPSADVANSNAYVASRVQAASYLPFDEERRAVLAGRVSFESVAGASLADVPATDRIFAGGGGSVRGYEYRSLGPIEAGRVTGGLSLLAASLELRLRVTPAIGIVPFIDIATVSDNAFPTFSDATYVGAGIGLRYFTALGPVRLDVALPLTEKDGRDDFGIYVGLGQAF</sequence>
<feature type="domain" description="POTRA" evidence="6">
    <location>
        <begin position="237"/>
        <end position="309"/>
    </location>
</feature>
<proteinExistence type="predicted"/>
<evidence type="ECO:0008006" key="9">
    <source>
        <dbReference type="Google" id="ProtNLM"/>
    </source>
</evidence>
<comment type="subcellular location">
    <subcellularLocation>
        <location evidence="1">Membrane</location>
    </subcellularLocation>
</comment>
<keyword evidence="8" id="KW-1185">Reference proteome</keyword>
<keyword evidence="3" id="KW-0472">Membrane</keyword>
<dbReference type="Proteomes" id="UP000018542">
    <property type="component" value="Chromosome"/>
</dbReference>
<evidence type="ECO:0000313" key="8">
    <source>
        <dbReference type="Proteomes" id="UP000018542"/>
    </source>
</evidence>
<feature type="signal peptide" evidence="4">
    <location>
        <begin position="1"/>
        <end position="31"/>
    </location>
</feature>
<feature type="domain" description="Bacterial surface antigen (D15)" evidence="5">
    <location>
        <begin position="336"/>
        <end position="634"/>
    </location>
</feature>
<gene>
    <name evidence="7" type="ORF">W911_06310</name>
</gene>
<dbReference type="AlphaFoldDB" id="V5SDQ5"/>
<dbReference type="Pfam" id="PF07244">
    <property type="entry name" value="POTRA"/>
    <property type="match status" value="1"/>
</dbReference>
<dbReference type="InterPro" id="IPR010827">
    <property type="entry name" value="BamA/TamA_POTRA"/>
</dbReference>
<evidence type="ECO:0000313" key="7">
    <source>
        <dbReference type="EMBL" id="AHB48084.1"/>
    </source>
</evidence>
<name>V5SDQ5_9HYPH</name>
<evidence type="ECO:0000256" key="1">
    <source>
        <dbReference type="ARBA" id="ARBA00004370"/>
    </source>
</evidence>
<dbReference type="PANTHER" id="PTHR12815">
    <property type="entry name" value="SORTING AND ASSEMBLY MACHINERY SAMM50 PROTEIN FAMILY MEMBER"/>
    <property type="match status" value="1"/>
</dbReference>
<evidence type="ECO:0000256" key="3">
    <source>
        <dbReference type="ARBA" id="ARBA00023136"/>
    </source>
</evidence>
<dbReference type="Gene3D" id="3.10.20.310">
    <property type="entry name" value="membrane protein fhac"/>
    <property type="match status" value="1"/>
</dbReference>
<accession>V5SDQ5</accession>
<keyword evidence="2" id="KW-1134">Transmembrane beta strand</keyword>
<reference evidence="7 8" key="1">
    <citation type="journal article" date="2014" name="Genome Announc.">
        <title>Complete Genome Sequence of Hyphomicrobium nitrativorans Strain NL23, a Denitrifying Bacterium Isolated from Biofilm of a Methanol-Fed Denitrification System Treating Seawater at the Montreal Biodome.</title>
        <authorList>
            <person name="Martineau C."/>
            <person name="Villeneuve C."/>
            <person name="Mauffrey F."/>
            <person name="Villemur R."/>
        </authorList>
    </citation>
    <scope>NUCLEOTIDE SEQUENCE [LARGE SCALE GENOMIC DNA]</scope>
    <source>
        <strain evidence="7">NL23</strain>
    </source>
</reference>
<protein>
    <recommendedName>
        <fullName evidence="9">Bacterial surface antigen (D15) domain-containing protein</fullName>
    </recommendedName>
</protein>
<evidence type="ECO:0000256" key="2">
    <source>
        <dbReference type="ARBA" id="ARBA00022452"/>
    </source>
</evidence>
<dbReference type="EMBL" id="CP006912">
    <property type="protein sequence ID" value="AHB48084.1"/>
    <property type="molecule type" value="Genomic_DNA"/>
</dbReference>
<dbReference type="PATRIC" id="fig|1029756.8.peg.1321"/>
<evidence type="ECO:0000256" key="4">
    <source>
        <dbReference type="SAM" id="SignalP"/>
    </source>
</evidence>
<evidence type="ECO:0000259" key="6">
    <source>
        <dbReference type="Pfam" id="PF07244"/>
    </source>
</evidence>
<dbReference type="Gene3D" id="2.40.160.50">
    <property type="entry name" value="membrane protein fhac: a member of the omp85/tpsb transporter family"/>
    <property type="match status" value="1"/>
</dbReference>
<dbReference type="HOGENOM" id="CLU_018618_0_1_5"/>
<dbReference type="InterPro" id="IPR039910">
    <property type="entry name" value="D15-like"/>
</dbReference>
<dbReference type="Pfam" id="PF01103">
    <property type="entry name" value="Omp85"/>
    <property type="match status" value="1"/>
</dbReference>
<keyword evidence="4" id="KW-0732">Signal</keyword>
<organism evidence="7 8">
    <name type="scientific">Hyphomicrobium nitrativorans NL23</name>
    <dbReference type="NCBI Taxonomy" id="1029756"/>
    <lineage>
        <taxon>Bacteria</taxon>
        <taxon>Pseudomonadati</taxon>
        <taxon>Pseudomonadota</taxon>
        <taxon>Alphaproteobacteria</taxon>
        <taxon>Hyphomicrobiales</taxon>
        <taxon>Hyphomicrobiaceae</taxon>
        <taxon>Hyphomicrobium</taxon>
    </lineage>
</organism>
<feature type="chain" id="PRO_5004741597" description="Bacterial surface antigen (D15) domain-containing protein" evidence="4">
    <location>
        <begin position="32"/>
        <end position="634"/>
    </location>
</feature>
<dbReference type="PANTHER" id="PTHR12815:SF42">
    <property type="entry name" value="BACTERIAL SURFACE ANTIGEN (D15) DOMAIN-CONTAINING PROTEIN"/>
    <property type="match status" value="1"/>
</dbReference>
<dbReference type="STRING" id="1029756.W911_06310"/>
<evidence type="ECO:0000259" key="5">
    <source>
        <dbReference type="Pfam" id="PF01103"/>
    </source>
</evidence>